<dbReference type="Proteomes" id="UP000190541">
    <property type="component" value="Unassembled WGS sequence"/>
</dbReference>
<keyword evidence="1" id="KW-0472">Membrane</keyword>
<reference evidence="2 3" key="1">
    <citation type="submission" date="2017-02" db="EMBL/GenBank/DDBJ databases">
        <authorList>
            <person name="Peterson S.W."/>
        </authorList>
    </citation>
    <scope>NUCLEOTIDE SEQUENCE [LARGE SCALE GENOMIC DNA]</scope>
    <source>
        <strain evidence="2 3">DSM 22899</strain>
    </source>
</reference>
<proteinExistence type="predicted"/>
<evidence type="ECO:0000313" key="2">
    <source>
        <dbReference type="EMBL" id="SKB75058.1"/>
    </source>
</evidence>
<keyword evidence="3" id="KW-1185">Reference proteome</keyword>
<organism evidence="2 3">
    <name type="scientific">Parapedobacter luteus</name>
    <dbReference type="NCBI Taxonomy" id="623280"/>
    <lineage>
        <taxon>Bacteria</taxon>
        <taxon>Pseudomonadati</taxon>
        <taxon>Bacteroidota</taxon>
        <taxon>Sphingobacteriia</taxon>
        <taxon>Sphingobacteriales</taxon>
        <taxon>Sphingobacteriaceae</taxon>
        <taxon>Parapedobacter</taxon>
    </lineage>
</organism>
<gene>
    <name evidence="2" type="ORF">SAMN05660226_02981</name>
</gene>
<name>A0A1T5DTI5_9SPHI</name>
<sequence>MIIGLPLYVSLVFGLTTAATLFLFYRGLRMSNAATTRKQSIHVLRFLISWLVIQGFLTQYVYSTDTDSVPPKIVLFGILPMILGTAVLFLTRKGKGFVDSLPLAGLTMINVVRIPVEVVLCWLFINGSVPEMMTFEGRNFDIIAGITAPLIAYFGVVKKK</sequence>
<accession>A0A1T5DTI5</accession>
<dbReference type="AlphaFoldDB" id="A0A1T5DTI5"/>
<feature type="transmembrane region" description="Helical" evidence="1">
    <location>
        <begin position="40"/>
        <end position="61"/>
    </location>
</feature>
<feature type="transmembrane region" description="Helical" evidence="1">
    <location>
        <begin position="6"/>
        <end position="28"/>
    </location>
</feature>
<dbReference type="RefSeq" id="WP_245826944.1">
    <property type="nucleotide sequence ID" value="NZ_FUYS01000007.1"/>
</dbReference>
<evidence type="ECO:0000256" key="1">
    <source>
        <dbReference type="SAM" id="Phobius"/>
    </source>
</evidence>
<keyword evidence="1" id="KW-0812">Transmembrane</keyword>
<evidence type="ECO:0000313" key="3">
    <source>
        <dbReference type="Proteomes" id="UP000190541"/>
    </source>
</evidence>
<feature type="transmembrane region" description="Helical" evidence="1">
    <location>
        <begin position="73"/>
        <end position="91"/>
    </location>
</feature>
<protein>
    <submittedName>
        <fullName evidence="2">Uncharacterized protein</fullName>
    </submittedName>
</protein>
<keyword evidence="1" id="KW-1133">Transmembrane helix</keyword>
<feature type="transmembrane region" description="Helical" evidence="1">
    <location>
        <begin position="103"/>
        <end position="125"/>
    </location>
</feature>
<feature type="transmembrane region" description="Helical" evidence="1">
    <location>
        <begin position="137"/>
        <end position="156"/>
    </location>
</feature>
<dbReference type="EMBL" id="FUYS01000007">
    <property type="protein sequence ID" value="SKB75058.1"/>
    <property type="molecule type" value="Genomic_DNA"/>
</dbReference>